<reference evidence="2 3" key="1">
    <citation type="submission" date="2021-04" db="EMBL/GenBank/DDBJ databases">
        <title>Whole genome sequence analysis of a thiophenic sulfur metabolizing bacteria.</title>
        <authorList>
            <person name="Akhtar N."/>
            <person name="Akram J."/>
            <person name="Aslam A."/>
        </authorList>
    </citation>
    <scope>NUCLEOTIDE SEQUENCE [LARGE SCALE GENOMIC DNA]</scope>
    <source>
        <strain evidence="2 3">3OW</strain>
    </source>
</reference>
<dbReference type="SUPFAM" id="SSF53850">
    <property type="entry name" value="Periplasmic binding protein-like II"/>
    <property type="match status" value="1"/>
</dbReference>
<feature type="non-terminal residue" evidence="2">
    <location>
        <position position="1"/>
    </location>
</feature>
<dbReference type="Gene3D" id="3.40.190.10">
    <property type="entry name" value="Periplasmic binding protein-like II"/>
    <property type="match status" value="2"/>
</dbReference>
<dbReference type="Proteomes" id="UP000676853">
    <property type="component" value="Unassembled WGS sequence"/>
</dbReference>
<accession>A0ABS5NL71</accession>
<evidence type="ECO:0000313" key="3">
    <source>
        <dbReference type="Proteomes" id="UP000676853"/>
    </source>
</evidence>
<organism evidence="2 3">
    <name type="scientific">Tsukamurella paurometabola</name>
    <name type="common">Corynebacterium paurometabolum</name>
    <dbReference type="NCBI Taxonomy" id="2061"/>
    <lineage>
        <taxon>Bacteria</taxon>
        <taxon>Bacillati</taxon>
        <taxon>Actinomycetota</taxon>
        <taxon>Actinomycetes</taxon>
        <taxon>Mycobacteriales</taxon>
        <taxon>Tsukamurellaceae</taxon>
        <taxon>Tsukamurella</taxon>
    </lineage>
</organism>
<feature type="non-terminal residue" evidence="2">
    <location>
        <position position="128"/>
    </location>
</feature>
<feature type="domain" description="Solute-binding protein family 3/N-terminal" evidence="1">
    <location>
        <begin position="17"/>
        <end position="116"/>
    </location>
</feature>
<dbReference type="RefSeq" id="WP_212555682.1">
    <property type="nucleotide sequence ID" value="NZ_JAGXOE010000476.1"/>
</dbReference>
<keyword evidence="3" id="KW-1185">Reference proteome</keyword>
<dbReference type="Pfam" id="PF00497">
    <property type="entry name" value="SBP_bac_3"/>
    <property type="match status" value="1"/>
</dbReference>
<proteinExistence type="predicted"/>
<sequence length="128" mass="13401">LADIRGKTAAQSITSSWSGVAEKAGARIEAVNSFTDAVNVLAQGRVDVVVNDTGVVRNYLTVTPGAPVEIAAETPDKADSVFAARKNSGLITEINRGLAEIRADGTAQRISDRFFGAAAQEQHGSSTW</sequence>
<name>A0ABS5NL71_TSUPA</name>
<evidence type="ECO:0000313" key="2">
    <source>
        <dbReference type="EMBL" id="MBS4104785.1"/>
    </source>
</evidence>
<protein>
    <submittedName>
        <fullName evidence="2">Transporter substrate-binding domain-containing protein</fullName>
    </submittedName>
</protein>
<dbReference type="EMBL" id="JAGXOE010000476">
    <property type="protein sequence ID" value="MBS4104785.1"/>
    <property type="molecule type" value="Genomic_DNA"/>
</dbReference>
<comment type="caution">
    <text evidence="2">The sequence shown here is derived from an EMBL/GenBank/DDBJ whole genome shotgun (WGS) entry which is preliminary data.</text>
</comment>
<dbReference type="InterPro" id="IPR001638">
    <property type="entry name" value="Solute-binding_3/MltF_N"/>
</dbReference>
<gene>
    <name evidence="2" type="ORF">KFZ73_26575</name>
</gene>
<evidence type="ECO:0000259" key="1">
    <source>
        <dbReference type="Pfam" id="PF00497"/>
    </source>
</evidence>